<dbReference type="Proteomes" id="UP001042704">
    <property type="component" value="Chromosome"/>
</dbReference>
<dbReference type="Pfam" id="PF17761">
    <property type="entry name" value="DUF1016_N"/>
    <property type="match status" value="1"/>
</dbReference>
<protein>
    <submittedName>
        <fullName evidence="3">DUF1016 domain-containing protein</fullName>
    </submittedName>
</protein>
<dbReference type="PANTHER" id="PTHR30547">
    <property type="entry name" value="UNCHARACTERIZED PROTEIN YHCG-RELATED"/>
    <property type="match status" value="1"/>
</dbReference>
<dbReference type="GO" id="GO:0003676">
    <property type="term" value="F:nucleic acid binding"/>
    <property type="evidence" value="ECO:0007669"/>
    <property type="project" value="InterPro"/>
</dbReference>
<feature type="domain" description="YhcG PDDEXK nuclease" evidence="1">
    <location>
        <begin position="190"/>
        <end position="343"/>
    </location>
</feature>
<sequence>MSAGSEGWRNVRRIDMSLYEGIPEEYPVFLAGLKVRIREAQTRAVLSANRELILLYWHIGKEIVQRQEREGWGAKVIDRLSADLKREFPDMKGFSSRNLKYMRSFARAYPDEEFVQEVLAQITWYHTVTLLDKVKDPVQREWYIRRTIANGWSRNVLVHQIERGLIRREGRAVTNFSETLPAEQSDLALQTMKDPYIFDFLRMGETVRERELERGLIDHLREFLLELGVGFAFVGSQYRLAVGGQDFYLDLLFYHLRLRSYVVIDLKVGEFIPEYAGKMNFYLSAVDDLLAHSSDNPSIGIVLCKAKNRVIAEYALRDMARPIGVAGYVLTSSLPEELAGRLPTVDELEEELERGEG</sequence>
<gene>
    <name evidence="3" type="ORF">RJ40_11845</name>
</gene>
<dbReference type="Pfam" id="PF06250">
    <property type="entry name" value="YhcG_C"/>
    <property type="match status" value="1"/>
</dbReference>
<proteinExistence type="predicted"/>
<dbReference type="EMBL" id="CP036172">
    <property type="protein sequence ID" value="QSZ68459.1"/>
    <property type="molecule type" value="Genomic_DNA"/>
</dbReference>
<keyword evidence="4" id="KW-1185">Reference proteome</keyword>
<evidence type="ECO:0000313" key="4">
    <source>
        <dbReference type="Proteomes" id="UP001042704"/>
    </source>
</evidence>
<dbReference type="PANTHER" id="PTHR30547:SF0">
    <property type="entry name" value="BLR8175 PROTEIN"/>
    <property type="match status" value="1"/>
</dbReference>
<dbReference type="Gene3D" id="3.40.1350.10">
    <property type="match status" value="1"/>
</dbReference>
<feature type="domain" description="YhcG N-terminal" evidence="2">
    <location>
        <begin position="34"/>
        <end position="167"/>
    </location>
</feature>
<dbReference type="AlphaFoldDB" id="A0A8A3S9N5"/>
<dbReference type="InterPro" id="IPR053148">
    <property type="entry name" value="PD-DEXK-like_domain"/>
</dbReference>
<dbReference type="InterPro" id="IPR009362">
    <property type="entry name" value="YhcG_C"/>
</dbReference>
<accession>A0A8A3S9N5</accession>
<reference evidence="3" key="1">
    <citation type="journal article" date="2001" name="Int. J. Syst. Evol. Microbiol.">
        <title>Methanofollis aquaemaris sp. nov., a methanogen isolated from an aquaculture fish pond.</title>
        <authorList>
            <person name="Lai M.C."/>
            <person name="Chen S.C."/>
        </authorList>
    </citation>
    <scope>NUCLEOTIDE SEQUENCE</scope>
    <source>
        <strain evidence="3">N2F9704</strain>
    </source>
</reference>
<name>A0A8A3S9N5_9EURY</name>
<dbReference type="InterPro" id="IPR011856">
    <property type="entry name" value="tRNA_endonuc-like_dom_sf"/>
</dbReference>
<organism evidence="3 4">
    <name type="scientific">Methanofollis aquaemaris</name>
    <dbReference type="NCBI Taxonomy" id="126734"/>
    <lineage>
        <taxon>Archaea</taxon>
        <taxon>Methanobacteriati</taxon>
        <taxon>Methanobacteriota</taxon>
        <taxon>Stenosarchaea group</taxon>
        <taxon>Methanomicrobia</taxon>
        <taxon>Methanomicrobiales</taxon>
        <taxon>Methanomicrobiaceae</taxon>
        <taxon>Methanofollis</taxon>
    </lineage>
</organism>
<reference evidence="3" key="2">
    <citation type="submission" date="2019-02" db="EMBL/GenBank/DDBJ databases">
        <authorList>
            <person name="Chen S.-C."/>
            <person name="Chien H.-H."/>
            <person name="Lai M.-C."/>
        </authorList>
    </citation>
    <scope>NUCLEOTIDE SEQUENCE</scope>
    <source>
        <strain evidence="3">N2F9704</strain>
    </source>
</reference>
<evidence type="ECO:0000259" key="2">
    <source>
        <dbReference type="Pfam" id="PF17761"/>
    </source>
</evidence>
<dbReference type="InterPro" id="IPR041527">
    <property type="entry name" value="YhcG_N"/>
</dbReference>
<evidence type="ECO:0000313" key="3">
    <source>
        <dbReference type="EMBL" id="QSZ68459.1"/>
    </source>
</evidence>
<evidence type="ECO:0000259" key="1">
    <source>
        <dbReference type="Pfam" id="PF06250"/>
    </source>
</evidence>
<dbReference type="KEGG" id="maqe:RJ40_11845"/>